<evidence type="ECO:0000256" key="1">
    <source>
        <dbReference type="SAM" id="MobiDB-lite"/>
    </source>
</evidence>
<accession>A0A2U3LLW3</accession>
<dbReference type="OrthoDB" id="2656948at2"/>
<proteinExistence type="predicted"/>
<evidence type="ECO:0000313" key="3">
    <source>
        <dbReference type="Proteomes" id="UP000238916"/>
    </source>
</evidence>
<feature type="compositionally biased region" description="Basic and acidic residues" evidence="1">
    <location>
        <begin position="151"/>
        <end position="163"/>
    </location>
</feature>
<dbReference type="EMBL" id="OMOF01000575">
    <property type="protein sequence ID" value="SPF52860.1"/>
    <property type="molecule type" value="Genomic_DNA"/>
</dbReference>
<feature type="region of interest" description="Disordered" evidence="1">
    <location>
        <begin position="143"/>
        <end position="163"/>
    </location>
</feature>
<evidence type="ECO:0000313" key="2">
    <source>
        <dbReference type="EMBL" id="SPF52860.1"/>
    </source>
</evidence>
<sequence length="163" mass="16999">MSIKPLGIKTLTIGVALVSGIVAGSMGFGSVLASVSNNQSLSNGNVKPAHIYLKNNNGETYGSALDASSLDNEPNLIAAIGEDGIKGYVRSVDVNGVMPKTPEEAIAQQNKLTAGTAVEIPLYDVNDKIIGSFKTHITKGINKPTTSINEQDIKDARGESTSK</sequence>
<dbReference type="AlphaFoldDB" id="A0A2U3LLW3"/>
<name>A0A2U3LLW3_9FIRM</name>
<organism evidence="2 3">
    <name type="scientific">Candidatus Desulfosporosinus infrequens</name>
    <dbReference type="NCBI Taxonomy" id="2043169"/>
    <lineage>
        <taxon>Bacteria</taxon>
        <taxon>Bacillati</taxon>
        <taxon>Bacillota</taxon>
        <taxon>Clostridia</taxon>
        <taxon>Eubacteriales</taxon>
        <taxon>Desulfitobacteriaceae</taxon>
        <taxon>Desulfosporosinus</taxon>
    </lineage>
</organism>
<protein>
    <submittedName>
        <fullName evidence="2">Metal ABC transporter substrate-binding protein</fullName>
    </submittedName>
</protein>
<dbReference type="Proteomes" id="UP000238916">
    <property type="component" value="Unassembled WGS sequence"/>
</dbReference>
<gene>
    <name evidence="2" type="ORF">SBF1_6160002</name>
</gene>
<reference evidence="3" key="1">
    <citation type="submission" date="2018-02" db="EMBL/GenBank/DDBJ databases">
        <authorList>
            <person name="Hausmann B."/>
        </authorList>
    </citation>
    <scope>NUCLEOTIDE SEQUENCE [LARGE SCALE GENOMIC DNA]</scope>
    <source>
        <strain evidence="3">Peat soil MAG SbF1</strain>
    </source>
</reference>